<organism evidence="12 13">
    <name type="scientific">Asanoa iriomotensis</name>
    <dbReference type="NCBI Taxonomy" id="234613"/>
    <lineage>
        <taxon>Bacteria</taxon>
        <taxon>Bacillati</taxon>
        <taxon>Actinomycetota</taxon>
        <taxon>Actinomycetes</taxon>
        <taxon>Micromonosporales</taxon>
        <taxon>Micromonosporaceae</taxon>
        <taxon>Asanoa</taxon>
    </lineage>
</organism>
<dbReference type="PANTHER" id="PTHR11579">
    <property type="entry name" value="PROTEIN-L-ISOASPARTATE O-METHYLTRANSFERASE"/>
    <property type="match status" value="1"/>
</dbReference>
<evidence type="ECO:0000256" key="2">
    <source>
        <dbReference type="ARBA" id="ARBA00005369"/>
    </source>
</evidence>
<gene>
    <name evidence="12" type="ORF">Air01nite_72910</name>
</gene>
<evidence type="ECO:0000256" key="9">
    <source>
        <dbReference type="ARBA" id="ARBA00030757"/>
    </source>
</evidence>
<dbReference type="EMBL" id="BONC01000093">
    <property type="protein sequence ID" value="GIF61196.1"/>
    <property type="molecule type" value="Genomic_DNA"/>
</dbReference>
<comment type="caution">
    <text evidence="12">The sequence shown here is derived from an EMBL/GenBank/DDBJ whole genome shotgun (WGS) entry which is preliminary data.</text>
</comment>
<keyword evidence="8" id="KW-0949">S-adenosyl-L-methionine</keyword>
<evidence type="ECO:0000256" key="8">
    <source>
        <dbReference type="ARBA" id="ARBA00022691"/>
    </source>
</evidence>
<dbReference type="SUPFAM" id="SSF53335">
    <property type="entry name" value="S-adenosyl-L-methionine-dependent methyltransferases"/>
    <property type="match status" value="1"/>
</dbReference>
<comment type="subcellular location">
    <subcellularLocation>
        <location evidence="1">Cytoplasm</location>
    </subcellularLocation>
</comment>
<keyword evidence="13" id="KW-1185">Reference proteome</keyword>
<dbReference type="Proteomes" id="UP000624325">
    <property type="component" value="Unassembled WGS sequence"/>
</dbReference>
<keyword evidence="7" id="KW-0808">Transferase</keyword>
<dbReference type="RefSeq" id="WP_203708012.1">
    <property type="nucleotide sequence ID" value="NZ_BAAALU010000003.1"/>
</dbReference>
<reference evidence="12 13" key="1">
    <citation type="submission" date="2021-01" db="EMBL/GenBank/DDBJ databases">
        <title>Whole genome shotgun sequence of Asanoa iriomotensis NBRC 100142.</title>
        <authorList>
            <person name="Komaki H."/>
            <person name="Tamura T."/>
        </authorList>
    </citation>
    <scope>NUCLEOTIDE SEQUENCE [LARGE SCALE GENOMIC DNA]</scope>
    <source>
        <strain evidence="12 13">NBRC 100142</strain>
    </source>
</reference>
<accession>A0ABQ4CFF0</accession>
<evidence type="ECO:0000256" key="4">
    <source>
        <dbReference type="ARBA" id="ARBA00013346"/>
    </source>
</evidence>
<evidence type="ECO:0000313" key="12">
    <source>
        <dbReference type="EMBL" id="GIF61196.1"/>
    </source>
</evidence>
<evidence type="ECO:0000256" key="1">
    <source>
        <dbReference type="ARBA" id="ARBA00004496"/>
    </source>
</evidence>
<proteinExistence type="inferred from homology"/>
<keyword evidence="6" id="KW-0489">Methyltransferase</keyword>
<dbReference type="PANTHER" id="PTHR11579:SF0">
    <property type="entry name" value="PROTEIN-L-ISOASPARTATE(D-ASPARTATE) O-METHYLTRANSFERASE"/>
    <property type="match status" value="1"/>
</dbReference>
<evidence type="ECO:0000256" key="10">
    <source>
        <dbReference type="ARBA" id="ARBA00031323"/>
    </source>
</evidence>
<keyword evidence="5" id="KW-0963">Cytoplasm</keyword>
<dbReference type="InterPro" id="IPR029063">
    <property type="entry name" value="SAM-dependent_MTases_sf"/>
</dbReference>
<dbReference type="Pfam" id="PF01135">
    <property type="entry name" value="PCMT"/>
    <property type="match status" value="1"/>
</dbReference>
<dbReference type="EC" id="2.1.1.77" evidence="3"/>
<evidence type="ECO:0000256" key="6">
    <source>
        <dbReference type="ARBA" id="ARBA00022603"/>
    </source>
</evidence>
<sequence length="379" mass="39399">MTDGAALRARLVDLLREDGGLTRDDLARAFATVPRELFLAEGFHNHDTGLLRPGDDGFLAGAYRNDALVTKLDDGRPVSSSSQPSLMALMIEELGVAAGMRVLEIGAGTGYNAALMAAVGADVTSVDLQPDVAARAAQALRAAGVTNARVLVGDGYLGGPGGGPYDRIMVTVGITGVSPHWLAQLVPGGQIVAPIAHAGNNPVLRVWTRPADGRAEPGWPAQAEIWADGVCGAGFMSAGGPLGASYPWAHPAPVRTPDWAALEPAESPRWPRSIGGLRYHDLWFAVGAWDRRATGAPFEGGTGCVLLDETRAGGAAIRADGGILAGGDQAATYASDAGILVDRWVDLDMPGIERWRAALVLAGDPEAPIYVPRAWSIPA</sequence>
<dbReference type="InterPro" id="IPR000682">
    <property type="entry name" value="PCMT"/>
</dbReference>
<dbReference type="Gene3D" id="3.40.50.150">
    <property type="entry name" value="Vaccinia Virus protein VP39"/>
    <property type="match status" value="1"/>
</dbReference>
<comment type="similarity">
    <text evidence="2">Belongs to the methyltransferase superfamily. L-isoaspartyl/D-aspartyl protein methyltransferase family.</text>
</comment>
<dbReference type="CDD" id="cd02440">
    <property type="entry name" value="AdoMet_MTases"/>
    <property type="match status" value="1"/>
</dbReference>
<evidence type="ECO:0000256" key="11">
    <source>
        <dbReference type="ARBA" id="ARBA00031350"/>
    </source>
</evidence>
<evidence type="ECO:0000313" key="13">
    <source>
        <dbReference type="Proteomes" id="UP000624325"/>
    </source>
</evidence>
<evidence type="ECO:0000256" key="3">
    <source>
        <dbReference type="ARBA" id="ARBA00011890"/>
    </source>
</evidence>
<name>A0ABQ4CFF0_9ACTN</name>
<evidence type="ECO:0000256" key="5">
    <source>
        <dbReference type="ARBA" id="ARBA00022490"/>
    </source>
</evidence>
<evidence type="ECO:0000256" key="7">
    <source>
        <dbReference type="ARBA" id="ARBA00022679"/>
    </source>
</evidence>
<protein>
    <recommendedName>
        <fullName evidence="4">Protein-L-isoaspartate O-methyltransferase</fullName>
        <ecNumber evidence="3">2.1.1.77</ecNumber>
    </recommendedName>
    <alternativeName>
        <fullName evidence="11">L-isoaspartyl protein carboxyl methyltransferase</fullName>
    </alternativeName>
    <alternativeName>
        <fullName evidence="9">Protein L-isoaspartyl methyltransferase</fullName>
    </alternativeName>
    <alternativeName>
        <fullName evidence="10">Protein-beta-aspartate methyltransferase</fullName>
    </alternativeName>
</protein>